<comment type="caution">
    <text evidence="1">The sequence shown here is derived from an EMBL/GenBank/DDBJ whole genome shotgun (WGS) entry which is preliminary data.</text>
</comment>
<name>A0A829HKZ8_9GAMM</name>
<gene>
    <name evidence="1" type="ORF">F957_00963</name>
</gene>
<accession>A0A829HKZ8</accession>
<keyword evidence="2" id="KW-1185">Reference proteome</keyword>
<reference evidence="1 2" key="1">
    <citation type="submission" date="2013-06" db="EMBL/GenBank/DDBJ databases">
        <title>The Genome Sequence of Acinetobacter gyllenbergii CIP 110306.</title>
        <authorList>
            <consortium name="The Broad Institute Genome Sequencing Platform"/>
            <consortium name="The Broad Institute Genome Sequencing Center for Infectious Disease"/>
            <person name="Cerqueira G."/>
            <person name="Feldgarden M."/>
            <person name="Courvalin P."/>
            <person name="Perichon B."/>
            <person name="Grillot-Courvalin C."/>
            <person name="Clermont D."/>
            <person name="Rocha E."/>
            <person name="Yoon E.-J."/>
            <person name="Nemec A."/>
            <person name="Young S.K."/>
            <person name="Zeng Q."/>
            <person name="Gargeya S."/>
            <person name="Fitzgerald M."/>
            <person name="Abouelleil A."/>
            <person name="Alvarado L."/>
            <person name="Berlin A.M."/>
            <person name="Chapman S.B."/>
            <person name="Dewar J."/>
            <person name="Goldberg J."/>
            <person name="Griggs A."/>
            <person name="Gujja S."/>
            <person name="Hansen M."/>
            <person name="Howarth C."/>
            <person name="Imamovic A."/>
            <person name="Larimer J."/>
            <person name="McCowan C."/>
            <person name="Murphy C."/>
            <person name="Pearson M."/>
            <person name="Priest M."/>
            <person name="Roberts A."/>
            <person name="Saif S."/>
            <person name="Shea T."/>
            <person name="Sykes S."/>
            <person name="Wortman J."/>
            <person name="Nusbaum C."/>
            <person name="Birren B."/>
        </authorList>
    </citation>
    <scope>NUCLEOTIDE SEQUENCE [LARGE SCALE GENOMIC DNA]</scope>
    <source>
        <strain evidence="1 2">CIP 110306</strain>
    </source>
</reference>
<dbReference type="RefSeq" id="WP_016541189.1">
    <property type="nucleotide sequence ID" value="NZ_ASQH01000008.1"/>
</dbReference>
<sequence length="173" mass="19300">MLNATTAALPLSELVLKQQSELVEYFSTLPSATSDQLAGRAWVGKLYALIKVEKMPTLVRKSVATVLSAAINPWKGKAFNVDDTGANLWLWGQQFGQYTMLEQDSLVDQQPCLWLDYNVVSNPSLLRHIRGEVRVLGENQFLARMNWLANDQFYCVAYFSLSSPKTVSKGVAP</sequence>
<evidence type="ECO:0000313" key="2">
    <source>
        <dbReference type="Proteomes" id="UP000014523"/>
    </source>
</evidence>
<evidence type="ECO:0000313" key="1">
    <source>
        <dbReference type="EMBL" id="EPF90608.1"/>
    </source>
</evidence>
<dbReference type="AlphaFoldDB" id="A0A829HKZ8"/>
<protein>
    <submittedName>
        <fullName evidence="1">Uncharacterized protein</fullName>
    </submittedName>
</protein>
<proteinExistence type="predicted"/>
<organism evidence="1 2">
    <name type="scientific">Acinetobacter gyllenbergii CIP 110306 = MTCC 11365</name>
    <dbReference type="NCBI Taxonomy" id="1217657"/>
    <lineage>
        <taxon>Bacteria</taxon>
        <taxon>Pseudomonadati</taxon>
        <taxon>Pseudomonadota</taxon>
        <taxon>Gammaproteobacteria</taxon>
        <taxon>Moraxellales</taxon>
        <taxon>Moraxellaceae</taxon>
        <taxon>Acinetobacter</taxon>
    </lineage>
</organism>
<dbReference type="Proteomes" id="UP000014523">
    <property type="component" value="Unassembled WGS sequence"/>
</dbReference>
<dbReference type="EMBL" id="ATGG01000009">
    <property type="protein sequence ID" value="EPF90608.1"/>
    <property type="molecule type" value="Genomic_DNA"/>
</dbReference>